<dbReference type="GO" id="GO:0006289">
    <property type="term" value="P:nucleotide-excision repair"/>
    <property type="evidence" value="ECO:0007669"/>
    <property type="project" value="TreeGrafter"/>
</dbReference>
<dbReference type="GO" id="GO:0003676">
    <property type="term" value="F:nucleic acid binding"/>
    <property type="evidence" value="ECO:0007669"/>
    <property type="project" value="InterPro"/>
</dbReference>
<keyword evidence="2" id="KW-0067">ATP-binding</keyword>
<keyword evidence="6" id="KW-0378">Hydrolase</keyword>
<dbReference type="Pfam" id="PF22982">
    <property type="entry name" value="WHD_HRQ1"/>
    <property type="match status" value="1"/>
</dbReference>
<dbReference type="InterPro" id="IPR014001">
    <property type="entry name" value="Helicase_ATP-bd"/>
</dbReference>
<dbReference type="InterPro" id="IPR022307">
    <property type="entry name" value="Helicase_put_actinobac"/>
</dbReference>
<dbReference type="Pfam" id="PF00270">
    <property type="entry name" value="DEAD"/>
    <property type="match status" value="1"/>
</dbReference>
<proteinExistence type="predicted"/>
<dbReference type="SMART" id="SM00490">
    <property type="entry name" value="HELICc"/>
    <property type="match status" value="1"/>
</dbReference>
<dbReference type="RefSeq" id="WP_129624177.1">
    <property type="nucleotide sequence ID" value="NZ_BAABCI010000015.1"/>
</dbReference>
<dbReference type="NCBIfam" id="TIGR03817">
    <property type="entry name" value="DECH_helic"/>
    <property type="match status" value="1"/>
</dbReference>
<evidence type="ECO:0000256" key="1">
    <source>
        <dbReference type="ARBA" id="ARBA00022741"/>
    </source>
</evidence>
<dbReference type="GO" id="GO:0005524">
    <property type="term" value="F:ATP binding"/>
    <property type="evidence" value="ECO:0007669"/>
    <property type="project" value="UniProtKB-KW"/>
</dbReference>
<name>A0A542EDL8_9MICO</name>
<dbReference type="SMART" id="SM00487">
    <property type="entry name" value="DEXDc"/>
    <property type="match status" value="1"/>
</dbReference>
<evidence type="ECO:0000313" key="7">
    <source>
        <dbReference type="Proteomes" id="UP000320806"/>
    </source>
</evidence>
<dbReference type="InterPro" id="IPR027417">
    <property type="entry name" value="P-loop_NTPase"/>
</dbReference>
<sequence length="775" mass="83230">MTSSAPDPFEPASALGRLTGTGTGGLIHVETIPGRPADLRDWPDWVDPQVEAAVRGSGVTSLWSHQRRAADLVHSGEDVVLCTGTASGKSLGYQLPMLSAVSAGADAPTGRGATALYLAPTKALAADQEARIRSWAIPTVRAAVLDGDTPRDERRWIRDHAGLILSNPDLLHHTLLPTHERWASFFRSLQVVVVDECHQYRGVFGTHVALVLRRLRRVAARYGSDPVFVLASATIASPAGHASALVGRPVTAVTDDGSPRQELTFGLWRPGMVDTPQGEVQRGAIAETADLMTRLVDDGVQTLAFAKSRVGVERVADSVRHHVTEPTTQIAAYRGGYLPEERRAIERDLRTGRLRGVAATNALELGIDVSGLDAVIVAGWPGTTASLWQQVGRAGRSGRRSLALFVAADDPLDTYLVDHPESLFGRPVEPSVINPENPHVLAPHLAAAAYELALTPDDVEYFGESLPQLADTLARARILRSRPRGWFWDRDDRPGDHLNLRGNLGTPVAIVEKRSGAVLGTVDGDRAETTVHTGAVYVHQGKTYVVTNYDVEAALAEVTPGDPGWTTWATSDSQFEIAQVEAGGRHADLEWHYGQIVVHKQVTGFLRRLPGGEVIGQHPLDFPVHTLRTRGTWWTLPADVLAAAGVDEPSLPGALHAAEHAAIGLLSFVAQSDRWDVGGVSTALHQDTGLPTVVVYDGFPGGAGIAHSGFRQPARWIEATLDAVRNCRCRSGCPACIQSPKCGNGNEPLDKDGAIKVLGLVRDYLRPPVRPAIEP</sequence>
<feature type="domain" description="Helicase ATP-binding" evidence="4">
    <location>
        <begin position="70"/>
        <end position="253"/>
    </location>
</feature>
<accession>A0A542EDL8</accession>
<dbReference type="InterPro" id="IPR011545">
    <property type="entry name" value="DEAD/DEAH_box_helicase_dom"/>
</dbReference>
<keyword evidence="7" id="KW-1185">Reference proteome</keyword>
<protein>
    <submittedName>
        <fullName evidence="6">DEAD/DEAH box helicase domain-containing protein</fullName>
    </submittedName>
</protein>
<dbReference type="Pfam" id="PF00271">
    <property type="entry name" value="Helicase_C"/>
    <property type="match status" value="1"/>
</dbReference>
<evidence type="ECO:0000259" key="4">
    <source>
        <dbReference type="PROSITE" id="PS51192"/>
    </source>
</evidence>
<gene>
    <name evidence="6" type="ORF">FB459_0782</name>
</gene>
<dbReference type="EMBL" id="VFMO01000001">
    <property type="protein sequence ID" value="TQJ13366.1"/>
    <property type="molecule type" value="Genomic_DNA"/>
</dbReference>
<feature type="region of interest" description="Disordered" evidence="3">
    <location>
        <begin position="1"/>
        <end position="20"/>
    </location>
</feature>
<dbReference type="Proteomes" id="UP000320806">
    <property type="component" value="Unassembled WGS sequence"/>
</dbReference>
<dbReference type="GO" id="GO:0043138">
    <property type="term" value="F:3'-5' DNA helicase activity"/>
    <property type="evidence" value="ECO:0007669"/>
    <property type="project" value="TreeGrafter"/>
</dbReference>
<organism evidence="6 7">
    <name type="scientific">Yimella lutea</name>
    <dbReference type="NCBI Taxonomy" id="587872"/>
    <lineage>
        <taxon>Bacteria</taxon>
        <taxon>Bacillati</taxon>
        <taxon>Actinomycetota</taxon>
        <taxon>Actinomycetes</taxon>
        <taxon>Micrococcales</taxon>
        <taxon>Dermacoccaceae</taxon>
        <taxon>Yimella</taxon>
    </lineage>
</organism>
<reference evidence="6 7" key="1">
    <citation type="submission" date="2019-06" db="EMBL/GenBank/DDBJ databases">
        <title>Sequencing the genomes of 1000 actinobacteria strains.</title>
        <authorList>
            <person name="Klenk H.-P."/>
        </authorList>
    </citation>
    <scope>NUCLEOTIDE SEQUENCE [LARGE SCALE GENOMIC DNA]</scope>
    <source>
        <strain evidence="6 7">DSM 19828</strain>
    </source>
</reference>
<dbReference type="InterPro" id="IPR055227">
    <property type="entry name" value="HRQ1_WHD"/>
</dbReference>
<keyword evidence="6" id="KW-0347">Helicase</keyword>
<evidence type="ECO:0000313" key="6">
    <source>
        <dbReference type="EMBL" id="TQJ13366.1"/>
    </source>
</evidence>
<dbReference type="InterPro" id="IPR001650">
    <property type="entry name" value="Helicase_C-like"/>
</dbReference>
<keyword evidence="1" id="KW-0547">Nucleotide-binding</keyword>
<dbReference type="Pfam" id="PF09369">
    <property type="entry name" value="MZB"/>
    <property type="match status" value="1"/>
</dbReference>
<dbReference type="Gene3D" id="3.40.50.300">
    <property type="entry name" value="P-loop containing nucleotide triphosphate hydrolases"/>
    <property type="match status" value="2"/>
</dbReference>
<dbReference type="CDD" id="cd17923">
    <property type="entry name" value="DEXHc_Hrq1-like"/>
    <property type="match status" value="1"/>
</dbReference>
<dbReference type="PROSITE" id="PS51194">
    <property type="entry name" value="HELICASE_CTER"/>
    <property type="match status" value="1"/>
</dbReference>
<dbReference type="GO" id="GO:0036297">
    <property type="term" value="P:interstrand cross-link repair"/>
    <property type="evidence" value="ECO:0007669"/>
    <property type="project" value="TreeGrafter"/>
</dbReference>
<comment type="caution">
    <text evidence="6">The sequence shown here is derived from an EMBL/GenBank/DDBJ whole genome shotgun (WGS) entry which is preliminary data.</text>
</comment>
<dbReference type="AlphaFoldDB" id="A0A542EDL8"/>
<dbReference type="SUPFAM" id="SSF52540">
    <property type="entry name" value="P-loop containing nucleoside triphosphate hydrolases"/>
    <property type="match status" value="1"/>
</dbReference>
<dbReference type="PANTHER" id="PTHR47957:SF3">
    <property type="entry name" value="ATP-DEPENDENT HELICASE HRQ1"/>
    <property type="match status" value="1"/>
</dbReference>
<dbReference type="CDD" id="cd18797">
    <property type="entry name" value="SF2_C_Hrq"/>
    <property type="match status" value="1"/>
</dbReference>
<evidence type="ECO:0000259" key="5">
    <source>
        <dbReference type="PROSITE" id="PS51194"/>
    </source>
</evidence>
<dbReference type="PROSITE" id="PS51192">
    <property type="entry name" value="HELICASE_ATP_BIND_1"/>
    <property type="match status" value="1"/>
</dbReference>
<dbReference type="InterPro" id="IPR018973">
    <property type="entry name" value="MZB"/>
</dbReference>
<evidence type="ECO:0000256" key="2">
    <source>
        <dbReference type="ARBA" id="ARBA00022840"/>
    </source>
</evidence>
<dbReference type="PANTHER" id="PTHR47957">
    <property type="entry name" value="ATP-DEPENDENT HELICASE HRQ1"/>
    <property type="match status" value="1"/>
</dbReference>
<dbReference type="OrthoDB" id="143059at2"/>
<feature type="domain" description="Helicase C-terminal" evidence="5">
    <location>
        <begin position="287"/>
        <end position="439"/>
    </location>
</feature>
<evidence type="ECO:0000256" key="3">
    <source>
        <dbReference type="SAM" id="MobiDB-lite"/>
    </source>
</evidence>